<gene>
    <name evidence="2" type="ORF">T12_16849</name>
</gene>
<feature type="transmembrane region" description="Helical" evidence="1">
    <location>
        <begin position="20"/>
        <end position="41"/>
    </location>
</feature>
<reference evidence="2 3" key="1">
    <citation type="submission" date="2015-01" db="EMBL/GenBank/DDBJ databases">
        <title>Evolution of Trichinella species and genotypes.</title>
        <authorList>
            <person name="Korhonen P.K."/>
            <person name="Edoardo P."/>
            <person name="Giuseppe L.R."/>
            <person name="Gasser R.B."/>
        </authorList>
    </citation>
    <scope>NUCLEOTIDE SEQUENCE [LARGE SCALE GENOMIC DNA]</scope>
    <source>
        <strain evidence="2">ISS2496</strain>
    </source>
</reference>
<dbReference type="AlphaFoldDB" id="A0A0V0ZJ33"/>
<protein>
    <submittedName>
        <fullName evidence="2">Uncharacterized protein</fullName>
    </submittedName>
</protein>
<evidence type="ECO:0000313" key="3">
    <source>
        <dbReference type="Proteomes" id="UP000054783"/>
    </source>
</evidence>
<accession>A0A0V0ZJ33</accession>
<proteinExistence type="predicted"/>
<organism evidence="2 3">
    <name type="scientific">Trichinella patagoniensis</name>
    <dbReference type="NCBI Taxonomy" id="990121"/>
    <lineage>
        <taxon>Eukaryota</taxon>
        <taxon>Metazoa</taxon>
        <taxon>Ecdysozoa</taxon>
        <taxon>Nematoda</taxon>
        <taxon>Enoplea</taxon>
        <taxon>Dorylaimia</taxon>
        <taxon>Trichinellida</taxon>
        <taxon>Trichinellidae</taxon>
        <taxon>Trichinella</taxon>
    </lineage>
</organism>
<keyword evidence="3" id="KW-1185">Reference proteome</keyword>
<dbReference type="EMBL" id="JYDQ01000162">
    <property type="protein sequence ID" value="KRY12561.1"/>
    <property type="molecule type" value="Genomic_DNA"/>
</dbReference>
<keyword evidence="1" id="KW-1133">Transmembrane helix</keyword>
<sequence length="138" mass="16460">MSKQLKSATNEISLMKWLHAILQINLTSLMSHWLKLFWYWAFFNDELRQIFQVFSGTLFTNSNLLQYHYYCNKKCGSTPLLRIAYLRSLGSNLLLSLLSLLKQRDISKLVVLELKLTNLWTIYWKNEYLSIENNFEEI</sequence>
<evidence type="ECO:0000256" key="1">
    <source>
        <dbReference type="SAM" id="Phobius"/>
    </source>
</evidence>
<evidence type="ECO:0000313" key="2">
    <source>
        <dbReference type="EMBL" id="KRY12561.1"/>
    </source>
</evidence>
<keyword evidence="1" id="KW-0472">Membrane</keyword>
<keyword evidence="1" id="KW-0812">Transmembrane</keyword>
<name>A0A0V0ZJ33_9BILA</name>
<dbReference type="Proteomes" id="UP000054783">
    <property type="component" value="Unassembled WGS sequence"/>
</dbReference>
<comment type="caution">
    <text evidence="2">The sequence shown here is derived from an EMBL/GenBank/DDBJ whole genome shotgun (WGS) entry which is preliminary data.</text>
</comment>